<dbReference type="PIRSF" id="PIRSF006288">
    <property type="entry name" value="PII_uridyltransf"/>
    <property type="match status" value="1"/>
</dbReference>
<evidence type="ECO:0000256" key="8">
    <source>
        <dbReference type="SAM" id="MobiDB-lite"/>
    </source>
</evidence>
<comment type="catalytic activity">
    <reaction evidence="7">
        <text>[protein-PII]-uridylyl-L-tyrosine + H2O = [protein-PII]-L-tyrosine + UMP + H(+)</text>
        <dbReference type="Rhea" id="RHEA:48600"/>
        <dbReference type="Rhea" id="RHEA-COMP:12147"/>
        <dbReference type="Rhea" id="RHEA-COMP:12148"/>
        <dbReference type="ChEBI" id="CHEBI:15377"/>
        <dbReference type="ChEBI" id="CHEBI:15378"/>
        <dbReference type="ChEBI" id="CHEBI:46858"/>
        <dbReference type="ChEBI" id="CHEBI:57865"/>
        <dbReference type="ChEBI" id="CHEBI:90602"/>
    </reaction>
</comment>
<dbReference type="InterPro" id="IPR002912">
    <property type="entry name" value="ACT_dom"/>
</dbReference>
<comment type="caution">
    <text evidence="7">Lacks conserved residue(s) required for the propagation of feature annotation.</text>
</comment>
<evidence type="ECO:0000256" key="6">
    <source>
        <dbReference type="ARBA" id="ARBA00023268"/>
    </source>
</evidence>
<reference evidence="11 12" key="1">
    <citation type="submission" date="2018-04" db="EMBL/GenBank/DDBJ databases">
        <title>Pararhodobacter oceanense sp. nov., isolated from marine intertidal sediment.</title>
        <authorList>
            <person name="Wang X.-L."/>
            <person name="Du Z.-J."/>
        </authorList>
    </citation>
    <scope>NUCLEOTIDE SEQUENCE [LARGE SCALE GENOMIC DNA]</scope>
    <source>
        <strain evidence="11 12">AM505</strain>
    </source>
</reference>
<dbReference type="CDD" id="cd04899">
    <property type="entry name" value="ACT_ACR-UUR-like_2"/>
    <property type="match status" value="1"/>
</dbReference>
<dbReference type="SUPFAM" id="SSF55021">
    <property type="entry name" value="ACT-like"/>
    <property type="match status" value="2"/>
</dbReference>
<evidence type="ECO:0000259" key="10">
    <source>
        <dbReference type="PROSITE" id="PS51831"/>
    </source>
</evidence>
<dbReference type="EC" id="3.1.4.-" evidence="7"/>
<dbReference type="InterPro" id="IPR003607">
    <property type="entry name" value="HD/PDEase_dom"/>
</dbReference>
<dbReference type="CDD" id="cd00077">
    <property type="entry name" value="HDc"/>
    <property type="match status" value="1"/>
</dbReference>
<keyword evidence="2 7" id="KW-0548">Nucleotidyltransferase</keyword>
<dbReference type="InterPro" id="IPR013546">
    <property type="entry name" value="PII_UdlTrfase/GS_AdlTrfase"/>
</dbReference>
<feature type="region of interest" description="Uridylyltransferase" evidence="7">
    <location>
        <begin position="1"/>
        <end position="437"/>
    </location>
</feature>
<evidence type="ECO:0000256" key="3">
    <source>
        <dbReference type="ARBA" id="ARBA00022737"/>
    </source>
</evidence>
<dbReference type="PANTHER" id="PTHR47320">
    <property type="entry name" value="BIFUNCTIONAL URIDYLYLTRANSFERASE/URIDYLYL-REMOVING ENZYME"/>
    <property type="match status" value="1"/>
</dbReference>
<dbReference type="Gene3D" id="3.30.460.10">
    <property type="entry name" value="Beta Polymerase, domain 2"/>
    <property type="match status" value="1"/>
</dbReference>
<proteinExistence type="inferred from homology"/>
<feature type="domain" description="ACT" evidence="9">
    <location>
        <begin position="792"/>
        <end position="873"/>
    </location>
</feature>
<dbReference type="CDD" id="cd05401">
    <property type="entry name" value="NT_GlnE_GlnD_like"/>
    <property type="match status" value="1"/>
</dbReference>
<keyword evidence="1 7" id="KW-0808">Transferase</keyword>
<dbReference type="InterPro" id="IPR005190">
    <property type="entry name" value="GlnE_rpt_dom"/>
</dbReference>
<keyword evidence="6 7" id="KW-0511">Multifunctional enzyme</keyword>
<comment type="catalytic activity">
    <reaction evidence="7">
        <text>[protein-PII]-L-tyrosine + UTP = [protein-PII]-uridylyl-L-tyrosine + diphosphate</text>
        <dbReference type="Rhea" id="RHEA:13673"/>
        <dbReference type="Rhea" id="RHEA-COMP:12147"/>
        <dbReference type="Rhea" id="RHEA-COMP:12148"/>
        <dbReference type="ChEBI" id="CHEBI:33019"/>
        <dbReference type="ChEBI" id="CHEBI:46398"/>
        <dbReference type="ChEBI" id="CHEBI:46858"/>
        <dbReference type="ChEBI" id="CHEBI:90602"/>
        <dbReference type="EC" id="2.7.7.59"/>
    </reaction>
</comment>
<protein>
    <recommendedName>
        <fullName evidence="7">Bifunctional uridylyltransferase/uridylyl-removing enzyme</fullName>
        <shortName evidence="7">UTase/UR</shortName>
    </recommendedName>
    <alternativeName>
        <fullName evidence="7">Bifunctional [protein-PII] modification enzyme</fullName>
    </alternativeName>
    <alternativeName>
        <fullName evidence="7">Bifunctional nitrogen sensor protein</fullName>
    </alternativeName>
    <domain>
        <recommendedName>
            <fullName evidence="7">[Protein-PII] uridylyltransferase</fullName>
            <shortName evidence="7">PII uridylyltransferase</shortName>
            <shortName evidence="7">UTase</shortName>
            <ecNumber evidence="7">2.7.7.59</ecNumber>
        </recommendedName>
    </domain>
    <domain>
        <recommendedName>
            <fullName evidence="7">[Protein-PII]-UMP uridylyl-removing enzyme</fullName>
            <shortName evidence="7">UR</shortName>
            <ecNumber evidence="7">3.1.4.-</ecNumber>
        </recommendedName>
    </domain>
</protein>
<dbReference type="GO" id="GO:0008882">
    <property type="term" value="F:[glutamate-ammonia-ligase] adenylyltransferase activity"/>
    <property type="evidence" value="ECO:0007669"/>
    <property type="project" value="InterPro"/>
</dbReference>
<dbReference type="GO" id="GO:0008773">
    <property type="term" value="F:[protein-PII] uridylyltransferase activity"/>
    <property type="evidence" value="ECO:0007669"/>
    <property type="project" value="UniProtKB-UniRule"/>
</dbReference>
<dbReference type="InterPro" id="IPR043519">
    <property type="entry name" value="NT_sf"/>
</dbReference>
<name>A0A2T8HVC4_9RHOB</name>
<keyword evidence="4 7" id="KW-0378">Hydrolase</keyword>
<feature type="domain" description="ACT" evidence="9">
    <location>
        <begin position="902"/>
        <end position="981"/>
    </location>
</feature>
<feature type="domain" description="HD" evidence="10">
    <location>
        <begin position="554"/>
        <end position="676"/>
    </location>
</feature>
<comment type="activity regulation">
    <text evidence="7">Uridylyltransferase (UTase) activity is inhibited by glutamine, while glutamine activates uridylyl-removing (UR) activity.</text>
</comment>
<dbReference type="CDD" id="cd04900">
    <property type="entry name" value="ACT_UUR-like_1"/>
    <property type="match status" value="1"/>
</dbReference>
<dbReference type="InterPro" id="IPR006674">
    <property type="entry name" value="HD_domain"/>
</dbReference>
<evidence type="ECO:0000256" key="5">
    <source>
        <dbReference type="ARBA" id="ARBA00022842"/>
    </source>
</evidence>
<organism evidence="11 12">
    <name type="scientific">Pararhodobacter oceanensis</name>
    <dbReference type="NCBI Taxonomy" id="2172121"/>
    <lineage>
        <taxon>Bacteria</taxon>
        <taxon>Pseudomonadati</taxon>
        <taxon>Pseudomonadota</taxon>
        <taxon>Alphaproteobacteria</taxon>
        <taxon>Rhodobacterales</taxon>
        <taxon>Paracoccaceae</taxon>
        <taxon>Pararhodobacter</taxon>
    </lineage>
</organism>
<dbReference type="PROSITE" id="PS51671">
    <property type="entry name" value="ACT"/>
    <property type="match status" value="2"/>
</dbReference>
<keyword evidence="3" id="KW-0677">Repeat</keyword>
<comment type="function">
    <text evidence="7">Modifies, by uridylylation and deuridylylation, the PII regulatory proteins (GlnB and homologs), in response to the nitrogen status of the cell that GlnD senses through the glutamine level. Under low glutamine levels, catalyzes the conversion of the PII proteins and UTP to PII-UMP and PPi, while under higher glutamine levels, GlnD hydrolyzes PII-UMP to PII and UMP (deuridylylation). Thus, controls uridylylation state and activity of the PII proteins, and plays an important role in the regulation of nitrogen metabolism.</text>
</comment>
<keyword evidence="5 7" id="KW-0460">Magnesium</keyword>
<dbReference type="PANTHER" id="PTHR47320:SF1">
    <property type="entry name" value="BIFUNCTIONAL URIDYLYLTRANSFERASE_URIDYLYL-REMOVING ENZYME"/>
    <property type="match status" value="1"/>
</dbReference>
<dbReference type="Proteomes" id="UP000245911">
    <property type="component" value="Unassembled WGS sequence"/>
</dbReference>
<keyword evidence="12" id="KW-1185">Reference proteome</keyword>
<evidence type="ECO:0000256" key="4">
    <source>
        <dbReference type="ARBA" id="ARBA00022801"/>
    </source>
</evidence>
<dbReference type="HAMAP" id="MF_00277">
    <property type="entry name" value="PII_uridylyl_transf"/>
    <property type="match status" value="1"/>
</dbReference>
<gene>
    <name evidence="7" type="primary">glnD</name>
    <name evidence="11" type="ORF">DDE20_09320</name>
</gene>
<dbReference type="SUPFAM" id="SSF81301">
    <property type="entry name" value="Nucleotidyltransferase"/>
    <property type="match status" value="1"/>
</dbReference>
<comment type="similarity">
    <text evidence="7">Belongs to the GlnD family.</text>
</comment>
<dbReference type="Pfam" id="PF01966">
    <property type="entry name" value="HD"/>
    <property type="match status" value="1"/>
</dbReference>
<dbReference type="EMBL" id="QDKM01000003">
    <property type="protein sequence ID" value="PVH29371.1"/>
    <property type="molecule type" value="Genomic_DNA"/>
</dbReference>
<evidence type="ECO:0000256" key="7">
    <source>
        <dbReference type="HAMAP-Rule" id="MF_00277"/>
    </source>
</evidence>
<accession>A0A2T8HVC4</accession>
<comment type="caution">
    <text evidence="11">The sequence shown here is derived from an EMBL/GenBank/DDBJ whole genome shotgun (WGS) entry which is preliminary data.</text>
</comment>
<dbReference type="Pfam" id="PF03710">
    <property type="entry name" value="GlnE"/>
    <property type="match status" value="1"/>
</dbReference>
<evidence type="ECO:0000256" key="2">
    <source>
        <dbReference type="ARBA" id="ARBA00022695"/>
    </source>
</evidence>
<sequence>MRTGGASDAVADGGATGAEATDEAVDHGLTDGAQAASAAPQKPSEQQAEQHLPPPEARIYVQPPLPDDPLICDPLHICDIEALDNALLAGLADLDDARDIRAFTVQTLLAALKQGNAVLKSALAAAPRDARSFVRAQTWLTDVVVTAALNVAQRNLHPNHALTEGQRMAVVAVGGYGRAEMAPCSDIDLLFLTPYKVTGWVESVIESTLYILWDLKLKIGHSSRTIDDCLRLGREDYTIRTSLMEQRFLTGNELLAQELKTRLWKELFADTVPEFVEAKLNERDARHRKQGGQRYMLEPNIKEGKGGLRDLQTLYWIAKYIYGVDKAIELVDEGYFTEAEYTSFRAAETFVWAVRCHMHHLTGRATDQLTFDIQPEVAERMQFLDHGGRRAVEHFMQAYFRHATQVGELTRVFLAGLEARHVKKAPGLFRLLRRRKKVKADYRVDMNRLSIVDPEAFLADPVNMLRIFEEGLRTGLLIHPDALRLVAANLDRFDGEVREDAEAVKIFLGMLLKHGNPERALRRMNELGVLSAFIPEFEPIVAMMQFNVYHHYTVDEHTIQCISTLAQIERGELVEELPIASGILEKGVNRKVLYVALLLHDIGKGRPEDHSVLGAQIARRVAPRLRLNGKESETVEWLVRHHLLMSDVAQKRDIGDPRTVRDFAKAVKSKERLDLLTVLTVCDIRGVGPGTWNNWKAMLLRQLYSDTATALEKGVEALSRSHREDEAKRALREALADWPRTDLRKETSRHYGPYWQGLPTETHIIFAQMLRDLGDDEIRVDMHLDEGRDATRAAFVLADHPGIFSRLAGALALVGANIVDARTYTSKDGYATAVFWVQDAEGHPYEAERLPRMRKMIARTFAGDIVATEALKSRDKVKKRERQFRVPTNIAFDNEGSEIYTIIEVDTRDRPGLLYDLTRTLSANGIYIASAVIATYGVQVVDTFYVKDMFGLKLHSKTRLETLERKLREAIDAGAKRASEE</sequence>
<comment type="cofactor">
    <cofactor evidence="7">
        <name>Mg(2+)</name>
        <dbReference type="ChEBI" id="CHEBI:18420"/>
    </cofactor>
</comment>
<dbReference type="GO" id="GO:0006808">
    <property type="term" value="P:regulation of nitrogen utilization"/>
    <property type="evidence" value="ECO:0007669"/>
    <property type="project" value="UniProtKB-UniRule"/>
</dbReference>
<dbReference type="InterPro" id="IPR045865">
    <property type="entry name" value="ACT-like_dom_sf"/>
</dbReference>
<dbReference type="OrthoDB" id="9758038at2"/>
<evidence type="ECO:0000256" key="1">
    <source>
        <dbReference type="ARBA" id="ARBA00022679"/>
    </source>
</evidence>
<evidence type="ECO:0000313" key="12">
    <source>
        <dbReference type="Proteomes" id="UP000245911"/>
    </source>
</evidence>
<feature type="region of interest" description="Disordered" evidence="8">
    <location>
        <begin position="1"/>
        <end position="52"/>
    </location>
</feature>
<dbReference type="SMART" id="SM00471">
    <property type="entry name" value="HDc"/>
    <property type="match status" value="1"/>
</dbReference>
<dbReference type="PROSITE" id="PS51831">
    <property type="entry name" value="HD"/>
    <property type="match status" value="1"/>
</dbReference>
<dbReference type="GO" id="GO:0008081">
    <property type="term" value="F:phosphoric diester hydrolase activity"/>
    <property type="evidence" value="ECO:0007669"/>
    <property type="project" value="UniProtKB-UniRule"/>
</dbReference>
<comment type="domain">
    <text evidence="7">Has four distinct domains: an N-terminal nucleotidyltransferase (NT) domain responsible for UTase activity, a central HD domain that encodes UR activity, and two C-terminal ACT domains that seem to have a role in glutamine sensing.</text>
</comment>
<evidence type="ECO:0000313" key="11">
    <source>
        <dbReference type="EMBL" id="PVH29371.1"/>
    </source>
</evidence>
<dbReference type="Pfam" id="PF08335">
    <property type="entry name" value="GlnD_UR_UTase"/>
    <property type="match status" value="1"/>
</dbReference>
<feature type="compositionally biased region" description="Low complexity" evidence="8">
    <location>
        <begin position="33"/>
        <end position="50"/>
    </location>
</feature>
<dbReference type="NCBIfam" id="TIGR01693">
    <property type="entry name" value="UTase_glnD"/>
    <property type="match status" value="1"/>
</dbReference>
<dbReference type="SUPFAM" id="SSF81891">
    <property type="entry name" value="Poly A polymerase C-terminal region-like"/>
    <property type="match status" value="1"/>
</dbReference>
<dbReference type="Gene3D" id="1.10.3090.10">
    <property type="entry name" value="cca-adding enzyme, domain 2"/>
    <property type="match status" value="1"/>
</dbReference>
<feature type="compositionally biased region" description="Low complexity" evidence="8">
    <location>
        <begin position="1"/>
        <end position="19"/>
    </location>
</feature>
<dbReference type="SUPFAM" id="SSF81593">
    <property type="entry name" value="Nucleotidyltransferase substrate binding subunit/domain"/>
    <property type="match status" value="1"/>
</dbReference>
<dbReference type="InterPro" id="IPR010043">
    <property type="entry name" value="UTase/UR"/>
</dbReference>
<dbReference type="EC" id="2.7.7.59" evidence="7"/>
<dbReference type="AlphaFoldDB" id="A0A2T8HVC4"/>
<dbReference type="NCBIfam" id="NF003467">
    <property type="entry name" value="PRK05092.1"/>
    <property type="match status" value="1"/>
</dbReference>
<evidence type="ECO:0000259" key="9">
    <source>
        <dbReference type="PROSITE" id="PS51671"/>
    </source>
</evidence>